<dbReference type="AlphaFoldDB" id="A0A843V0W1"/>
<reference evidence="1" key="1">
    <citation type="submission" date="2017-07" db="EMBL/GenBank/DDBJ databases">
        <title>Taro Niue Genome Assembly and Annotation.</title>
        <authorList>
            <person name="Atibalentja N."/>
            <person name="Keating K."/>
            <person name="Fields C.J."/>
        </authorList>
    </citation>
    <scope>NUCLEOTIDE SEQUENCE</scope>
    <source>
        <strain evidence="1">Niue_2</strain>
        <tissue evidence="1">Leaf</tissue>
    </source>
</reference>
<keyword evidence="2" id="KW-1185">Reference proteome</keyword>
<gene>
    <name evidence="1" type="ORF">Taro_022137</name>
</gene>
<dbReference type="Proteomes" id="UP000652761">
    <property type="component" value="Unassembled WGS sequence"/>
</dbReference>
<organism evidence="1 2">
    <name type="scientific">Colocasia esculenta</name>
    <name type="common">Wild taro</name>
    <name type="synonym">Arum esculentum</name>
    <dbReference type="NCBI Taxonomy" id="4460"/>
    <lineage>
        <taxon>Eukaryota</taxon>
        <taxon>Viridiplantae</taxon>
        <taxon>Streptophyta</taxon>
        <taxon>Embryophyta</taxon>
        <taxon>Tracheophyta</taxon>
        <taxon>Spermatophyta</taxon>
        <taxon>Magnoliopsida</taxon>
        <taxon>Liliopsida</taxon>
        <taxon>Araceae</taxon>
        <taxon>Aroideae</taxon>
        <taxon>Colocasieae</taxon>
        <taxon>Colocasia</taxon>
    </lineage>
</organism>
<evidence type="ECO:0000313" key="2">
    <source>
        <dbReference type="Proteomes" id="UP000652761"/>
    </source>
</evidence>
<comment type="caution">
    <text evidence="1">The sequence shown here is derived from an EMBL/GenBank/DDBJ whole genome shotgun (WGS) entry which is preliminary data.</text>
</comment>
<name>A0A843V0W1_COLES</name>
<accession>A0A843V0W1</accession>
<dbReference type="EMBL" id="NMUH01001160">
    <property type="protein sequence ID" value="MQL89568.1"/>
    <property type="molecule type" value="Genomic_DNA"/>
</dbReference>
<sequence>MEAARCGRFGALSGSDLVKDVDVIVCWKSIGPDGRCDGLPNVGLDGRRDGLADVGPDGRHLKVMRCFVASFPIKCGVSHEVALVCGWGQWRQCEEVALAISAAPTPSADIERPFSSPVNDGLGVLLFGQLYDLAFVTACPSFLTQKDSLSFSVDNVSWTSSYSQGKLEMADRRDWGGGGDDPEENTQRIIERIWESLTDIRMRMDQ</sequence>
<proteinExistence type="predicted"/>
<protein>
    <submittedName>
        <fullName evidence="1">Uncharacterized protein</fullName>
    </submittedName>
</protein>
<evidence type="ECO:0000313" key="1">
    <source>
        <dbReference type="EMBL" id="MQL89568.1"/>
    </source>
</evidence>